<dbReference type="SUPFAM" id="SSF69304">
    <property type="entry name" value="Tricorn protease N-terminal domain"/>
    <property type="match status" value="1"/>
</dbReference>
<evidence type="ECO:0000313" key="1">
    <source>
        <dbReference type="EMBL" id="MBA8794801.1"/>
    </source>
</evidence>
<sequence length="298" mass="32307">MARTLAPGQQTEITIGFTDGRPPELVHRSSEVLLEAPNWTVDGEALIVNGDGVLWRLPVAGGEPVRIALDVPELNNDHVLHPDGEQVVVSANDGHLYLGSLSGGAARRITDDHRTDHGRRFFHFLHGISPDGRTLASIGLELGADGWTGARTADVYLVDVATGAETRLTHGEALTDGCEFSPDGEWIYLNTEAFARRPGHAQIARMRPDGSGLEQLTDDDRVNWFPHWEPSGRLATFISFPTGTEGHPADLPVELKLVRDHDWAGAETVVSLFGGQGTINVNSWAPTGDRFGYVAYPV</sequence>
<dbReference type="EMBL" id="JACGWT010000003">
    <property type="protein sequence ID" value="MBA8794801.1"/>
    <property type="molecule type" value="Genomic_DNA"/>
</dbReference>
<accession>A0A7W3IT68</accession>
<dbReference type="RefSeq" id="WP_182560337.1">
    <property type="nucleotide sequence ID" value="NZ_JACGWT010000003.1"/>
</dbReference>
<evidence type="ECO:0000313" key="2">
    <source>
        <dbReference type="Proteomes" id="UP000523079"/>
    </source>
</evidence>
<dbReference type="PANTHER" id="PTHR36842:SF1">
    <property type="entry name" value="PROTEIN TOLB"/>
    <property type="match status" value="1"/>
</dbReference>
<dbReference type="Proteomes" id="UP000523079">
    <property type="component" value="Unassembled WGS sequence"/>
</dbReference>
<dbReference type="InterPro" id="IPR011042">
    <property type="entry name" value="6-blade_b-propeller_TolB-like"/>
</dbReference>
<reference evidence="1 2" key="1">
    <citation type="submission" date="2020-07" db="EMBL/GenBank/DDBJ databases">
        <title>Sequencing the genomes of 1000 actinobacteria strains.</title>
        <authorList>
            <person name="Klenk H.-P."/>
        </authorList>
    </citation>
    <scope>NUCLEOTIDE SEQUENCE [LARGE SCALE GENOMIC DNA]</scope>
    <source>
        <strain evidence="1 2">DSM 100723</strain>
    </source>
</reference>
<dbReference type="Gene3D" id="2.120.10.30">
    <property type="entry name" value="TolB, C-terminal domain"/>
    <property type="match status" value="1"/>
</dbReference>
<protein>
    <submittedName>
        <fullName evidence="1">Tol biopolymer transport system component</fullName>
    </submittedName>
</protein>
<keyword evidence="2" id="KW-1185">Reference proteome</keyword>
<name>A0A7W3IT68_9ACTN</name>
<dbReference type="AlphaFoldDB" id="A0A7W3IT68"/>
<dbReference type="PANTHER" id="PTHR36842">
    <property type="entry name" value="PROTEIN TOLB HOMOLOG"/>
    <property type="match status" value="1"/>
</dbReference>
<proteinExistence type="predicted"/>
<comment type="caution">
    <text evidence="1">The sequence shown here is derived from an EMBL/GenBank/DDBJ whole genome shotgun (WGS) entry which is preliminary data.</text>
</comment>
<organism evidence="1 2">
    <name type="scientific">Microlunatus kandeliicorticis</name>
    <dbReference type="NCBI Taxonomy" id="1759536"/>
    <lineage>
        <taxon>Bacteria</taxon>
        <taxon>Bacillati</taxon>
        <taxon>Actinomycetota</taxon>
        <taxon>Actinomycetes</taxon>
        <taxon>Propionibacteriales</taxon>
        <taxon>Propionibacteriaceae</taxon>
        <taxon>Microlunatus</taxon>
    </lineage>
</organism>
<gene>
    <name evidence="1" type="ORF">FHX74_002420</name>
</gene>